<accession>A0A8H4AXJ3</accession>
<organism evidence="4 5">
    <name type="scientific">Gigaspora margarita</name>
    <dbReference type="NCBI Taxonomy" id="4874"/>
    <lineage>
        <taxon>Eukaryota</taxon>
        <taxon>Fungi</taxon>
        <taxon>Fungi incertae sedis</taxon>
        <taxon>Mucoromycota</taxon>
        <taxon>Glomeromycotina</taxon>
        <taxon>Glomeromycetes</taxon>
        <taxon>Diversisporales</taxon>
        <taxon>Gigasporaceae</taxon>
        <taxon>Gigaspora</taxon>
    </lineage>
</organism>
<dbReference type="AlphaFoldDB" id="A0A8H4AXJ3"/>
<name>A0A8H4AXJ3_GIGMA</name>
<feature type="compositionally biased region" description="Basic and acidic residues" evidence="1">
    <location>
        <begin position="148"/>
        <end position="159"/>
    </location>
</feature>
<evidence type="ECO:0000256" key="2">
    <source>
        <dbReference type="SAM" id="Phobius"/>
    </source>
</evidence>
<keyword evidence="2" id="KW-0812">Transmembrane</keyword>
<keyword evidence="3" id="KW-0732">Signal</keyword>
<feature type="region of interest" description="Disordered" evidence="1">
    <location>
        <begin position="85"/>
        <end position="107"/>
    </location>
</feature>
<proteinExistence type="predicted"/>
<feature type="region of interest" description="Disordered" evidence="1">
    <location>
        <begin position="143"/>
        <end position="175"/>
    </location>
</feature>
<keyword evidence="5" id="KW-1185">Reference proteome</keyword>
<evidence type="ECO:0000256" key="3">
    <source>
        <dbReference type="SAM" id="SignalP"/>
    </source>
</evidence>
<feature type="chain" id="PRO_5034030815" evidence="3">
    <location>
        <begin position="20"/>
        <end position="175"/>
    </location>
</feature>
<sequence length="175" mass="19874">MKFNFAAVFSTFLIASTLAVPLKVTIIFVNEFSRGVMPVKWPVGRNVHWENRYVTQYGLYLLWSHTLTYLIPFLLLKRIRISSKASDLTETSKRDASPRRKLVAEDKESISSEAFDLTEASKRDASPRRKLVAEDKEGISSEAFDSTEVTKRDASIEKTKHLKLSPSGKKLKTGY</sequence>
<feature type="transmembrane region" description="Helical" evidence="2">
    <location>
        <begin position="57"/>
        <end position="76"/>
    </location>
</feature>
<evidence type="ECO:0000313" key="5">
    <source>
        <dbReference type="Proteomes" id="UP000439903"/>
    </source>
</evidence>
<dbReference type="Proteomes" id="UP000439903">
    <property type="component" value="Unassembled WGS sequence"/>
</dbReference>
<dbReference type="EMBL" id="WTPW01000145">
    <property type="protein sequence ID" value="KAF0542083.1"/>
    <property type="molecule type" value="Genomic_DNA"/>
</dbReference>
<reference evidence="4 5" key="1">
    <citation type="journal article" date="2019" name="Environ. Microbiol.">
        <title>At the nexus of three kingdoms: the genome of the mycorrhizal fungus Gigaspora margarita provides insights into plant, endobacterial and fungal interactions.</title>
        <authorList>
            <person name="Venice F."/>
            <person name="Ghignone S."/>
            <person name="Salvioli di Fossalunga A."/>
            <person name="Amselem J."/>
            <person name="Novero M."/>
            <person name="Xianan X."/>
            <person name="Sedzielewska Toro K."/>
            <person name="Morin E."/>
            <person name="Lipzen A."/>
            <person name="Grigoriev I.V."/>
            <person name="Henrissat B."/>
            <person name="Martin F.M."/>
            <person name="Bonfante P."/>
        </authorList>
    </citation>
    <scope>NUCLEOTIDE SEQUENCE [LARGE SCALE GENOMIC DNA]</scope>
    <source>
        <strain evidence="4 5">BEG34</strain>
    </source>
</reference>
<evidence type="ECO:0000256" key="1">
    <source>
        <dbReference type="SAM" id="MobiDB-lite"/>
    </source>
</evidence>
<gene>
    <name evidence="4" type="ORF">F8M41_004780</name>
</gene>
<protein>
    <submittedName>
        <fullName evidence="4">Uncharacterized protein</fullName>
    </submittedName>
</protein>
<keyword evidence="2" id="KW-1133">Transmembrane helix</keyword>
<feature type="compositionally biased region" description="Basic and acidic residues" evidence="1">
    <location>
        <begin position="90"/>
        <end position="107"/>
    </location>
</feature>
<feature type="signal peptide" evidence="3">
    <location>
        <begin position="1"/>
        <end position="19"/>
    </location>
</feature>
<keyword evidence="2" id="KW-0472">Membrane</keyword>
<evidence type="ECO:0000313" key="4">
    <source>
        <dbReference type="EMBL" id="KAF0542083.1"/>
    </source>
</evidence>
<comment type="caution">
    <text evidence="4">The sequence shown here is derived from an EMBL/GenBank/DDBJ whole genome shotgun (WGS) entry which is preliminary data.</text>
</comment>